<evidence type="ECO:0000313" key="2">
    <source>
        <dbReference type="Proteomes" id="UP001558652"/>
    </source>
</evidence>
<protein>
    <submittedName>
        <fullName evidence="1">Uncharacterized protein</fullName>
    </submittedName>
</protein>
<dbReference type="Proteomes" id="UP001558652">
    <property type="component" value="Unassembled WGS sequence"/>
</dbReference>
<keyword evidence="2" id="KW-1185">Reference proteome</keyword>
<accession>A0ABD0XYY0</accession>
<organism evidence="1 2">
    <name type="scientific">Ranatra chinensis</name>
    <dbReference type="NCBI Taxonomy" id="642074"/>
    <lineage>
        <taxon>Eukaryota</taxon>
        <taxon>Metazoa</taxon>
        <taxon>Ecdysozoa</taxon>
        <taxon>Arthropoda</taxon>
        <taxon>Hexapoda</taxon>
        <taxon>Insecta</taxon>
        <taxon>Pterygota</taxon>
        <taxon>Neoptera</taxon>
        <taxon>Paraneoptera</taxon>
        <taxon>Hemiptera</taxon>
        <taxon>Heteroptera</taxon>
        <taxon>Panheteroptera</taxon>
        <taxon>Nepomorpha</taxon>
        <taxon>Nepidae</taxon>
        <taxon>Ranatrinae</taxon>
        <taxon>Ranatra</taxon>
    </lineage>
</organism>
<proteinExistence type="predicted"/>
<dbReference type="EMBL" id="JBFDAA010000018">
    <property type="protein sequence ID" value="KAL1116127.1"/>
    <property type="molecule type" value="Genomic_DNA"/>
</dbReference>
<reference evidence="1 2" key="1">
    <citation type="submission" date="2024-07" db="EMBL/GenBank/DDBJ databases">
        <title>Chromosome-level genome assembly of the water stick insect Ranatra chinensis (Heteroptera: Nepidae).</title>
        <authorList>
            <person name="Liu X."/>
        </authorList>
    </citation>
    <scope>NUCLEOTIDE SEQUENCE [LARGE SCALE GENOMIC DNA]</scope>
    <source>
        <strain evidence="1">Cailab_2021Rc</strain>
        <tissue evidence="1">Muscle</tissue>
    </source>
</reference>
<comment type="caution">
    <text evidence="1">The sequence shown here is derived from an EMBL/GenBank/DDBJ whole genome shotgun (WGS) entry which is preliminary data.</text>
</comment>
<sequence length="267" mass="29828">MIEAEGNTNMAKMADATPVSIASNGWQQSICRLDIHAIWEADALRESEAFNCAAVIERVLKKQGITVGKPLEDYTKKPSVGGFGAEGREVVAPLREIVSQDGEQGDDGLGVNFSVRRPRRRMKLADRGLVDTVRRGLEEFRFNPSSLQSPLWFDWPEAEEPWKEDEDSTDALCLDSAELNIVQRRELEGAKRHQERLKAVLDYLQTKVEVPSIGRIRKIVSGVRRQGPLEDSRSIRAGTKSRTKLIGAGDVTPWVHRRHRGSHGHGS</sequence>
<gene>
    <name evidence="1" type="ORF">AAG570_005622</name>
</gene>
<dbReference type="AlphaFoldDB" id="A0ABD0XYY0"/>
<evidence type="ECO:0000313" key="1">
    <source>
        <dbReference type="EMBL" id="KAL1116127.1"/>
    </source>
</evidence>
<name>A0ABD0XYY0_9HEMI</name>